<evidence type="ECO:0000313" key="3">
    <source>
        <dbReference type="Proteomes" id="UP001216674"/>
    </source>
</evidence>
<proteinExistence type="predicted"/>
<dbReference type="Pfam" id="PF02515">
    <property type="entry name" value="CoA_transf_3"/>
    <property type="match status" value="1"/>
</dbReference>
<keyword evidence="1 2" id="KW-0808">Transferase</keyword>
<reference evidence="2 3" key="1">
    <citation type="submission" date="2023-03" db="EMBL/GenBank/DDBJ databases">
        <title>Draft assemblies of triclosan tolerant bacteria isolated from returned activated sludge.</title>
        <authorList>
            <person name="Van Hamelsveld S."/>
        </authorList>
    </citation>
    <scope>NUCLEOTIDE SEQUENCE [LARGE SCALE GENOMIC DNA]</scope>
    <source>
        <strain evidence="2 3">GW210010_S58</strain>
    </source>
</reference>
<evidence type="ECO:0000313" key="2">
    <source>
        <dbReference type="EMBL" id="MDF3832384.1"/>
    </source>
</evidence>
<dbReference type="Gene3D" id="3.30.1540.10">
    <property type="entry name" value="formyl-coa transferase, domain 3"/>
    <property type="match status" value="1"/>
</dbReference>
<sequence length="429" mass="46437">MLDNLEADFLPHVPRPAGAPTALEGLRVVDFTHFIAGPFATMMLADMGADVIKIEAPGRGDDFRQYPPVHTDLGQGAPFLWSNRNKRSIAIDLKTPEGLQVARELIASADVVVENFSTGVMERFGLDYASCKVGNPRLVYCSVSAYGRSGAYADRLGFDPIAQAESGFVSMNGYADREGVRALSPVMDISTAMMACNAILGALLSREKSGKGQAVEIALFDNAVLMTGYAPMQHLFSGADPQRHGNTSPDTCPSGVFKARDRSFYINSGNNGIFQRLMTQVIGRPDLATDPNYATGDLRRARREELFEILGQAFAEHPWSHWQGLMRAAGVPSGEVRSVGDAIRSPEARESRIVSRIPHPKVGWVPNISLPIRYSDTPMVDPTPAPAVGEHTLEVLRAVLGYDDGKVEALRCAGALGKDHRALTKESAL</sequence>
<dbReference type="InterPro" id="IPR044855">
    <property type="entry name" value="CoA-Trfase_III_dom3_sf"/>
</dbReference>
<dbReference type="GO" id="GO:0016740">
    <property type="term" value="F:transferase activity"/>
    <property type="evidence" value="ECO:0007669"/>
    <property type="project" value="UniProtKB-KW"/>
</dbReference>
<dbReference type="InterPro" id="IPR023606">
    <property type="entry name" value="CoA-Trfase_III_dom_1_sf"/>
</dbReference>
<comment type="caution">
    <text evidence="2">The sequence shown here is derived from an EMBL/GenBank/DDBJ whole genome shotgun (WGS) entry which is preliminary data.</text>
</comment>
<accession>A0ABT6AIG0</accession>
<protein>
    <submittedName>
        <fullName evidence="2">CoA transferase</fullName>
    </submittedName>
</protein>
<dbReference type="Gene3D" id="3.40.50.10540">
    <property type="entry name" value="Crotonobetainyl-coa:carnitine coa-transferase, domain 1"/>
    <property type="match status" value="1"/>
</dbReference>
<organism evidence="2 3">
    <name type="scientific">Cupriavidus basilensis</name>
    <dbReference type="NCBI Taxonomy" id="68895"/>
    <lineage>
        <taxon>Bacteria</taxon>
        <taxon>Pseudomonadati</taxon>
        <taxon>Pseudomonadota</taxon>
        <taxon>Betaproteobacteria</taxon>
        <taxon>Burkholderiales</taxon>
        <taxon>Burkholderiaceae</taxon>
        <taxon>Cupriavidus</taxon>
    </lineage>
</organism>
<dbReference type="SUPFAM" id="SSF89796">
    <property type="entry name" value="CoA-transferase family III (CaiB/BaiF)"/>
    <property type="match status" value="1"/>
</dbReference>
<dbReference type="RefSeq" id="WP_276264013.1">
    <property type="nucleotide sequence ID" value="NZ_JARJLM010000092.1"/>
</dbReference>
<dbReference type="EMBL" id="JARJLM010000092">
    <property type="protein sequence ID" value="MDF3832384.1"/>
    <property type="molecule type" value="Genomic_DNA"/>
</dbReference>
<gene>
    <name evidence="2" type="ORF">P3W85_05410</name>
</gene>
<dbReference type="PANTHER" id="PTHR48207:SF4">
    <property type="entry name" value="BLL6097 PROTEIN"/>
    <property type="match status" value="1"/>
</dbReference>
<evidence type="ECO:0000256" key="1">
    <source>
        <dbReference type="ARBA" id="ARBA00022679"/>
    </source>
</evidence>
<dbReference type="InterPro" id="IPR050483">
    <property type="entry name" value="CoA-transferase_III_domain"/>
</dbReference>
<name>A0ABT6AIG0_9BURK</name>
<keyword evidence="3" id="KW-1185">Reference proteome</keyword>
<dbReference type="Proteomes" id="UP001216674">
    <property type="component" value="Unassembled WGS sequence"/>
</dbReference>
<dbReference type="PANTHER" id="PTHR48207">
    <property type="entry name" value="SUCCINATE--HYDROXYMETHYLGLUTARATE COA-TRANSFERASE"/>
    <property type="match status" value="1"/>
</dbReference>
<dbReference type="InterPro" id="IPR003673">
    <property type="entry name" value="CoA-Trfase_fam_III"/>
</dbReference>